<feature type="binding site" evidence="12">
    <location>
        <position position="10"/>
    </location>
    <ligand>
        <name>Mg(2+)</name>
        <dbReference type="ChEBI" id="CHEBI:18420"/>
    </ligand>
</feature>
<keyword evidence="5 12" id="KW-0862">Zinc</keyword>
<dbReference type="GO" id="GO:0005975">
    <property type="term" value="P:carbohydrate metabolic process"/>
    <property type="evidence" value="ECO:0007669"/>
    <property type="project" value="InterPro"/>
</dbReference>
<keyword evidence="6 9" id="KW-0119">Carbohydrate metabolism</keyword>
<proteinExistence type="inferred from homology"/>
<dbReference type="GO" id="GO:0046872">
    <property type="term" value="F:metal ion binding"/>
    <property type="evidence" value="ECO:0007669"/>
    <property type="project" value="UniProtKB-KW"/>
</dbReference>
<dbReference type="Proteomes" id="UP000249008">
    <property type="component" value="Chromosome 1"/>
</dbReference>
<dbReference type="FunFam" id="3.40.50.1000:FF:000037">
    <property type="entry name" value="D,D-heptose 1,7-bisphosphate phosphatase"/>
    <property type="match status" value="1"/>
</dbReference>
<dbReference type="InterPro" id="IPR006543">
    <property type="entry name" value="Histidinol-phos"/>
</dbReference>
<dbReference type="GO" id="GO:0005737">
    <property type="term" value="C:cytoplasm"/>
    <property type="evidence" value="ECO:0007669"/>
    <property type="project" value="UniProtKB-SubCell"/>
</dbReference>
<dbReference type="CDD" id="cd07503">
    <property type="entry name" value="HAD_HisB-N"/>
    <property type="match status" value="1"/>
</dbReference>
<keyword evidence="3 12" id="KW-0479">Metal-binding</keyword>
<feature type="binding site" evidence="12">
    <location>
        <position position="106"/>
    </location>
    <ligand>
        <name>Zn(2+)</name>
        <dbReference type="ChEBI" id="CHEBI:29105"/>
    </ligand>
</feature>
<comment type="cofactor">
    <cofactor evidence="12">
        <name>Mg(2+)</name>
        <dbReference type="ChEBI" id="CHEBI:18420"/>
    </cofactor>
</comment>
<dbReference type="NCBIfam" id="TIGR00213">
    <property type="entry name" value="GmhB_yaeD"/>
    <property type="match status" value="1"/>
</dbReference>
<dbReference type="PIRSF" id="PIRSF004682">
    <property type="entry name" value="GmhB"/>
    <property type="match status" value="1"/>
</dbReference>
<evidence type="ECO:0000256" key="12">
    <source>
        <dbReference type="PIRSR" id="PIRSR004682-4"/>
    </source>
</evidence>
<dbReference type="Pfam" id="PF13242">
    <property type="entry name" value="Hydrolase_like"/>
    <property type="match status" value="1"/>
</dbReference>
<feature type="site" description="Stabilizes the phosphoryl group" evidence="11">
    <location>
        <position position="50"/>
    </location>
</feature>
<evidence type="ECO:0000256" key="6">
    <source>
        <dbReference type="ARBA" id="ARBA00023277"/>
    </source>
</evidence>
<comment type="similarity">
    <text evidence="8 9">Belongs to the gmhB family.</text>
</comment>
<dbReference type="NCBIfam" id="TIGR01662">
    <property type="entry name" value="HAD-SF-IIIA"/>
    <property type="match status" value="1"/>
</dbReference>
<feature type="binding site" evidence="12">
    <location>
        <position position="89"/>
    </location>
    <ligand>
        <name>Zn(2+)</name>
        <dbReference type="ChEBI" id="CHEBI:29105"/>
    </ligand>
</feature>
<dbReference type="NCBIfam" id="TIGR01656">
    <property type="entry name" value="Histidinol-ppas"/>
    <property type="match status" value="1"/>
</dbReference>
<dbReference type="NCBIfam" id="NF006506">
    <property type="entry name" value="PRK08942.1"/>
    <property type="match status" value="1"/>
</dbReference>
<dbReference type="InterPro" id="IPR004446">
    <property type="entry name" value="Heptose_bisP_phosphatase"/>
</dbReference>
<evidence type="ECO:0000256" key="1">
    <source>
        <dbReference type="ARBA" id="ARBA00004496"/>
    </source>
</evidence>
<feature type="active site" description="Nucleophile" evidence="10">
    <location>
        <position position="8"/>
    </location>
</feature>
<evidence type="ECO:0000256" key="10">
    <source>
        <dbReference type="PIRSR" id="PIRSR004682-1"/>
    </source>
</evidence>
<feature type="active site" description="Proton donor" evidence="10">
    <location>
        <position position="10"/>
    </location>
</feature>
<dbReference type="Gene3D" id="3.40.50.1000">
    <property type="entry name" value="HAD superfamily/HAD-like"/>
    <property type="match status" value="1"/>
</dbReference>
<keyword evidence="2 9" id="KW-0963">Cytoplasm</keyword>
<evidence type="ECO:0000256" key="4">
    <source>
        <dbReference type="ARBA" id="ARBA00022801"/>
    </source>
</evidence>
<evidence type="ECO:0000256" key="11">
    <source>
        <dbReference type="PIRSR" id="PIRSR004682-3"/>
    </source>
</evidence>
<evidence type="ECO:0000256" key="5">
    <source>
        <dbReference type="ARBA" id="ARBA00022833"/>
    </source>
</evidence>
<evidence type="ECO:0000256" key="7">
    <source>
        <dbReference type="ARBA" id="ARBA00031828"/>
    </source>
</evidence>
<dbReference type="InterPro" id="IPR006549">
    <property type="entry name" value="HAD-SF_hydro_IIIA"/>
</dbReference>
<dbReference type="KEGG" id="ful:C4N20_06425"/>
<name>A0AAX2JEX9_9FUSO</name>
<accession>A0AAX2JEX9</accession>
<comment type="cofactor">
    <cofactor evidence="12">
        <name>Zn(2+)</name>
        <dbReference type="ChEBI" id="CHEBI:29105"/>
    </cofactor>
</comment>
<evidence type="ECO:0000313" key="14">
    <source>
        <dbReference type="Proteomes" id="UP000249008"/>
    </source>
</evidence>
<comment type="subcellular location">
    <subcellularLocation>
        <location evidence="1 9">Cytoplasm</location>
    </subcellularLocation>
</comment>
<dbReference type="EMBL" id="LS483487">
    <property type="protein sequence ID" value="SQJ15950.1"/>
    <property type="molecule type" value="Genomic_DNA"/>
</dbReference>
<evidence type="ECO:0000256" key="8">
    <source>
        <dbReference type="ARBA" id="ARBA00061616"/>
    </source>
</evidence>
<feature type="binding site" evidence="12">
    <location>
        <position position="91"/>
    </location>
    <ligand>
        <name>Zn(2+)</name>
        <dbReference type="ChEBI" id="CHEBI:29105"/>
    </ligand>
</feature>
<evidence type="ECO:0000256" key="2">
    <source>
        <dbReference type="ARBA" id="ARBA00022490"/>
    </source>
</evidence>
<dbReference type="PANTHER" id="PTHR42891:SF1">
    <property type="entry name" value="D-GLYCERO-BETA-D-MANNO-HEPTOSE-1,7-BISPHOSPHATE 7-PHOSPHATASE"/>
    <property type="match status" value="1"/>
</dbReference>
<dbReference type="AlphaFoldDB" id="A0AAX2JEX9"/>
<dbReference type="SUPFAM" id="SSF56784">
    <property type="entry name" value="HAD-like"/>
    <property type="match status" value="1"/>
</dbReference>
<feature type="site" description="Stabilizes the phosphoryl group" evidence="11">
    <location>
        <position position="108"/>
    </location>
</feature>
<sequence>MKKAILLDRDGTINVEKDYLHRIEDFEFEKNVVEALKIFSSLGYTMAVVTNQSGIARGYYTEEDLQKLNEHIKKELEKNGVIIEKFYYCPHHPEKGVGKYKTDCICRKPNTGMLDAAIKEFDIDTAVSFMVGDTLADIDAGQKAGLTPILVKTGHGMETLEKLGDRKIDIFTSLYDFALSLK</sequence>
<dbReference type="InterPro" id="IPR023214">
    <property type="entry name" value="HAD_sf"/>
</dbReference>
<feature type="binding site" evidence="12">
    <location>
        <position position="8"/>
    </location>
    <ligand>
        <name>Mg(2+)</name>
        <dbReference type="ChEBI" id="CHEBI:18420"/>
    </ligand>
</feature>
<dbReference type="EC" id="3.1.3.-" evidence="9"/>
<dbReference type="PANTHER" id="PTHR42891">
    <property type="entry name" value="D-GLYCERO-BETA-D-MANNO-HEPTOSE-1,7-BISPHOSPHATE 7-PHOSPHATASE"/>
    <property type="match status" value="1"/>
</dbReference>
<organism evidence="13 14">
    <name type="scientific">Fusobacterium ulcerans</name>
    <dbReference type="NCBI Taxonomy" id="861"/>
    <lineage>
        <taxon>Bacteria</taxon>
        <taxon>Fusobacteriati</taxon>
        <taxon>Fusobacteriota</taxon>
        <taxon>Fusobacteriia</taxon>
        <taxon>Fusobacteriales</taxon>
        <taxon>Fusobacteriaceae</taxon>
        <taxon>Fusobacterium</taxon>
    </lineage>
</organism>
<dbReference type="RefSeq" id="WP_040490927.1">
    <property type="nucleotide sequence ID" value="NZ_CABKNW010000007.1"/>
</dbReference>
<dbReference type="GO" id="GO:0016791">
    <property type="term" value="F:phosphatase activity"/>
    <property type="evidence" value="ECO:0007669"/>
    <property type="project" value="InterPro"/>
</dbReference>
<dbReference type="GeneID" id="78454436"/>
<keyword evidence="4 9" id="KW-0378">Hydrolase</keyword>
<evidence type="ECO:0000256" key="9">
    <source>
        <dbReference type="PIRNR" id="PIRNR004682"/>
    </source>
</evidence>
<evidence type="ECO:0000256" key="3">
    <source>
        <dbReference type="ARBA" id="ARBA00022723"/>
    </source>
</evidence>
<feature type="binding site" evidence="12">
    <location>
        <position position="104"/>
    </location>
    <ligand>
        <name>Zn(2+)</name>
        <dbReference type="ChEBI" id="CHEBI:29105"/>
    </ligand>
</feature>
<feature type="binding site" evidence="12">
    <location>
        <position position="133"/>
    </location>
    <ligand>
        <name>Mg(2+)</name>
        <dbReference type="ChEBI" id="CHEBI:18420"/>
    </ligand>
</feature>
<reference evidence="13 14" key="1">
    <citation type="submission" date="2018-06" db="EMBL/GenBank/DDBJ databases">
        <authorList>
            <consortium name="Pathogen Informatics"/>
            <person name="Doyle S."/>
        </authorList>
    </citation>
    <scope>NUCLEOTIDE SEQUENCE [LARGE SCALE GENOMIC DNA]</scope>
    <source>
        <strain evidence="13 14">NCTC12112</strain>
    </source>
</reference>
<protein>
    <recommendedName>
        <fullName evidence="7 9">D,D-heptose 1,7-bisphosphate phosphatase</fullName>
        <ecNumber evidence="9">3.1.3.-</ecNumber>
    </recommendedName>
</protein>
<gene>
    <name evidence="13" type="primary">gmhB</name>
    <name evidence="13" type="ORF">NCTC12112_03176</name>
</gene>
<keyword evidence="12" id="KW-0460">Magnesium</keyword>
<dbReference type="InterPro" id="IPR036412">
    <property type="entry name" value="HAD-like_sf"/>
</dbReference>
<evidence type="ECO:0000313" key="13">
    <source>
        <dbReference type="EMBL" id="SQJ15950.1"/>
    </source>
</evidence>
<feature type="site" description="Contributes to substrate recognition" evidence="11">
    <location>
        <position position="107"/>
    </location>
</feature>